<dbReference type="CDD" id="cd01949">
    <property type="entry name" value="GGDEF"/>
    <property type="match status" value="1"/>
</dbReference>
<evidence type="ECO:0000256" key="6">
    <source>
        <dbReference type="SAM" id="Phobius"/>
    </source>
</evidence>
<dbReference type="InterPro" id="IPR006189">
    <property type="entry name" value="CHASE_dom"/>
</dbReference>
<evidence type="ECO:0000313" key="8">
    <source>
        <dbReference type="EMBL" id="QGG94412.1"/>
    </source>
</evidence>
<dbReference type="InterPro" id="IPR052163">
    <property type="entry name" value="DGC-Regulatory_Protein"/>
</dbReference>
<name>A0A5Q2RHQ4_9ACTN</name>
<dbReference type="GO" id="GO:0016020">
    <property type="term" value="C:membrane"/>
    <property type="evidence" value="ECO:0007669"/>
    <property type="project" value="UniProtKB-SubCell"/>
</dbReference>
<dbReference type="InterPro" id="IPR000160">
    <property type="entry name" value="GGDEF_dom"/>
</dbReference>
<feature type="domain" description="GGDEF" evidence="7">
    <location>
        <begin position="400"/>
        <end position="533"/>
    </location>
</feature>
<feature type="transmembrane region" description="Helical" evidence="6">
    <location>
        <begin position="33"/>
        <end position="52"/>
    </location>
</feature>
<dbReference type="Pfam" id="PF00990">
    <property type="entry name" value="GGDEF"/>
    <property type="match status" value="1"/>
</dbReference>
<dbReference type="PROSITE" id="PS50887">
    <property type="entry name" value="GGDEF"/>
    <property type="match status" value="1"/>
</dbReference>
<dbReference type="InterPro" id="IPR042240">
    <property type="entry name" value="CHASE_sf"/>
</dbReference>
<dbReference type="PANTHER" id="PTHR46663:SF2">
    <property type="entry name" value="GGDEF DOMAIN-CONTAINING PROTEIN"/>
    <property type="match status" value="1"/>
</dbReference>
<dbReference type="SMART" id="SM01079">
    <property type="entry name" value="CHASE"/>
    <property type="match status" value="1"/>
</dbReference>
<dbReference type="Gene3D" id="3.30.450.350">
    <property type="entry name" value="CHASE domain"/>
    <property type="match status" value="1"/>
</dbReference>
<dbReference type="KEGG" id="atq:GH723_04440"/>
<accession>A0A5Q2RHQ4</accession>
<proteinExistence type="predicted"/>
<evidence type="ECO:0000256" key="4">
    <source>
        <dbReference type="ARBA" id="ARBA00023136"/>
    </source>
</evidence>
<keyword evidence="3 6" id="KW-1133">Transmembrane helix</keyword>
<evidence type="ECO:0000256" key="5">
    <source>
        <dbReference type="SAM" id="MobiDB-lite"/>
    </source>
</evidence>
<dbReference type="GO" id="GO:0007165">
    <property type="term" value="P:signal transduction"/>
    <property type="evidence" value="ECO:0007669"/>
    <property type="project" value="UniProtKB-ARBA"/>
</dbReference>
<comment type="subcellular location">
    <subcellularLocation>
        <location evidence="1">Membrane</location>
    </subcellularLocation>
</comment>
<dbReference type="Gene3D" id="3.30.70.270">
    <property type="match status" value="1"/>
</dbReference>
<evidence type="ECO:0000256" key="1">
    <source>
        <dbReference type="ARBA" id="ARBA00004370"/>
    </source>
</evidence>
<keyword evidence="2 6" id="KW-0812">Transmembrane</keyword>
<dbReference type="EMBL" id="CP045851">
    <property type="protein sequence ID" value="QGG94412.1"/>
    <property type="molecule type" value="Genomic_DNA"/>
</dbReference>
<feature type="transmembrane region" description="Helical" evidence="6">
    <location>
        <begin position="327"/>
        <end position="348"/>
    </location>
</feature>
<dbReference type="RefSeq" id="WP_153758518.1">
    <property type="nucleotide sequence ID" value="NZ_CP045851.1"/>
</dbReference>
<dbReference type="Pfam" id="PF03924">
    <property type="entry name" value="CHASE"/>
    <property type="match status" value="1"/>
</dbReference>
<evidence type="ECO:0000256" key="2">
    <source>
        <dbReference type="ARBA" id="ARBA00022692"/>
    </source>
</evidence>
<dbReference type="PANTHER" id="PTHR46663">
    <property type="entry name" value="DIGUANYLATE CYCLASE DGCT-RELATED"/>
    <property type="match status" value="1"/>
</dbReference>
<evidence type="ECO:0000256" key="3">
    <source>
        <dbReference type="ARBA" id="ARBA00022989"/>
    </source>
</evidence>
<feature type="region of interest" description="Disordered" evidence="5">
    <location>
        <begin position="1"/>
        <end position="21"/>
    </location>
</feature>
<evidence type="ECO:0000259" key="7">
    <source>
        <dbReference type="PROSITE" id="PS50887"/>
    </source>
</evidence>
<feature type="compositionally biased region" description="Pro residues" evidence="5">
    <location>
        <begin position="1"/>
        <end position="12"/>
    </location>
</feature>
<dbReference type="FunFam" id="3.30.70.270:FF:000001">
    <property type="entry name" value="Diguanylate cyclase domain protein"/>
    <property type="match status" value="1"/>
</dbReference>
<dbReference type="InterPro" id="IPR029787">
    <property type="entry name" value="Nucleotide_cyclase"/>
</dbReference>
<dbReference type="Proteomes" id="UP000334019">
    <property type="component" value="Chromosome"/>
</dbReference>
<sequence>MSPTPRPLPDPTPGDDVADRRAPGRLRRARRTWGLASILTLVAGLTFTGVAFSAERRSAEEEAEKATEVLVGDVTAAFHIELQRQSDLVVSTAGAVATNPDMTTADLEGWVRSARIIERYPELTGVGFVRYVPRAELDVHAARLAADPAVASILGPAGELLVVADTGRAHVCLVQAVGFQATPTEIVEPNIDICADPSLASTIGPMISTGGSVYRSGTTVAGDIPLIVVTPVFAGDEVPSTISARRDAFIGAIATLLDADRVVARVVGDREDVAVDLRYRDAYSDVSFRAGDLAAAAGPQRVAPLVPGWRLTVRAVDDPSVGWTRTAFVLVVAGVAAPVLLATLLYVLGTGRARALTLVDEATEELRHRALHDPLTGLANRGLIAERADALVARARRDGSVPAALFIDLDGFKDVNDTHGHQAGDEVLATLAVRIRDEIRESDTVGRLGGDEFVVLLDGASSVESPESVARRLVEAIRTPILLDGGRVEVTVSASIGVAAGLRADGGQLLHDADVAVYRAKDAGKDGWSLAESVPDVPAAP</sequence>
<dbReference type="GO" id="GO:0003824">
    <property type="term" value="F:catalytic activity"/>
    <property type="evidence" value="ECO:0007669"/>
    <property type="project" value="UniProtKB-ARBA"/>
</dbReference>
<keyword evidence="9" id="KW-1185">Reference proteome</keyword>
<dbReference type="AlphaFoldDB" id="A0A5Q2RHQ4"/>
<gene>
    <name evidence="8" type="ORF">GH723_04440</name>
</gene>
<evidence type="ECO:0000313" key="9">
    <source>
        <dbReference type="Proteomes" id="UP000334019"/>
    </source>
</evidence>
<protein>
    <submittedName>
        <fullName evidence="8">Diguanylate cyclase</fullName>
    </submittedName>
</protein>
<dbReference type="SUPFAM" id="SSF55073">
    <property type="entry name" value="Nucleotide cyclase"/>
    <property type="match status" value="1"/>
</dbReference>
<dbReference type="InterPro" id="IPR043128">
    <property type="entry name" value="Rev_trsase/Diguanyl_cyclase"/>
</dbReference>
<keyword evidence="4 6" id="KW-0472">Membrane</keyword>
<dbReference type="SMART" id="SM00267">
    <property type="entry name" value="GGDEF"/>
    <property type="match status" value="1"/>
</dbReference>
<organism evidence="8 9">
    <name type="scientific">Actinomarinicola tropica</name>
    <dbReference type="NCBI Taxonomy" id="2789776"/>
    <lineage>
        <taxon>Bacteria</taxon>
        <taxon>Bacillati</taxon>
        <taxon>Actinomycetota</taxon>
        <taxon>Acidimicrobiia</taxon>
        <taxon>Acidimicrobiales</taxon>
        <taxon>Iamiaceae</taxon>
        <taxon>Actinomarinicola</taxon>
    </lineage>
</organism>
<dbReference type="NCBIfam" id="TIGR00254">
    <property type="entry name" value="GGDEF"/>
    <property type="match status" value="1"/>
</dbReference>
<reference evidence="8 9" key="1">
    <citation type="submission" date="2019-11" db="EMBL/GenBank/DDBJ databases">
        <authorList>
            <person name="He Y."/>
        </authorList>
    </citation>
    <scope>NUCLEOTIDE SEQUENCE [LARGE SCALE GENOMIC DNA]</scope>
    <source>
        <strain evidence="8 9">SCSIO 58843</strain>
    </source>
</reference>